<keyword evidence="2" id="KW-1185">Reference proteome</keyword>
<proteinExistence type="predicted"/>
<organism evidence="1 2">
    <name type="scientific">Pseudoclavibacter endophyticus</name>
    <dbReference type="NCBI Taxonomy" id="1778590"/>
    <lineage>
        <taxon>Bacteria</taxon>
        <taxon>Bacillati</taxon>
        <taxon>Actinomycetota</taxon>
        <taxon>Actinomycetes</taxon>
        <taxon>Micrococcales</taxon>
        <taxon>Microbacteriaceae</taxon>
        <taxon>Pseudoclavibacter</taxon>
    </lineage>
</organism>
<evidence type="ECO:0000313" key="1">
    <source>
        <dbReference type="EMBL" id="KAB1649844.1"/>
    </source>
</evidence>
<name>A0A6H9WTT9_9MICO</name>
<dbReference type="SUPFAM" id="SSF109854">
    <property type="entry name" value="DinB/YfiT-like putative metalloenzymes"/>
    <property type="match status" value="1"/>
</dbReference>
<reference evidence="1 2" key="1">
    <citation type="submission" date="2019-09" db="EMBL/GenBank/DDBJ databases">
        <title>Phylogeny of genus Pseudoclavibacter and closely related genus.</title>
        <authorList>
            <person name="Li Y."/>
        </authorList>
    </citation>
    <scope>NUCLEOTIDE SEQUENCE [LARGE SCALE GENOMIC DNA]</scope>
    <source>
        <strain evidence="1 2">EGI 60007</strain>
    </source>
</reference>
<gene>
    <name evidence="1" type="ORF">F8O04_06345</name>
</gene>
<dbReference type="InterPro" id="IPR007061">
    <property type="entry name" value="MST-like"/>
</dbReference>
<dbReference type="AlphaFoldDB" id="A0A6H9WTT9"/>
<dbReference type="Proteomes" id="UP000431744">
    <property type="component" value="Unassembled WGS sequence"/>
</dbReference>
<dbReference type="EMBL" id="WBJY01000001">
    <property type="protein sequence ID" value="KAB1649844.1"/>
    <property type="molecule type" value="Genomic_DNA"/>
</dbReference>
<evidence type="ECO:0000313" key="2">
    <source>
        <dbReference type="Proteomes" id="UP000431744"/>
    </source>
</evidence>
<protein>
    <submittedName>
        <fullName evidence="1">DUF664 domain-containing protein</fullName>
    </submittedName>
</protein>
<dbReference type="RefSeq" id="WP_158028429.1">
    <property type="nucleotide sequence ID" value="NZ_BMHG01000001.1"/>
</dbReference>
<dbReference type="Pfam" id="PF04978">
    <property type="entry name" value="MST"/>
    <property type="match status" value="1"/>
</dbReference>
<dbReference type="Gene3D" id="1.20.120.450">
    <property type="entry name" value="dinb family like domain"/>
    <property type="match status" value="1"/>
</dbReference>
<dbReference type="InterPro" id="IPR034660">
    <property type="entry name" value="DinB/YfiT-like"/>
</dbReference>
<comment type="caution">
    <text evidence="1">The sequence shown here is derived from an EMBL/GenBank/DDBJ whole genome shotgun (WGS) entry which is preliminary data.</text>
</comment>
<dbReference type="OrthoDB" id="4548523at2"/>
<accession>A0A6H9WTT9</accession>
<sequence length="198" mass="21578">MGFLAPEVTTEHDALASFLEQQAAQLRLAALDLTDGQARQAPLPSSLSISGLLTHVAQVLAGWLERVRVAPADVGWNELAVLGDELGLGDGMYSGQEVPDLALDQILEIYDRAASRIRPIIEAADLDARVPVPDAPWFPDDLESWNARWVCNHLIAEVARHVGHADVIREAIDGEIAYSLNARAEGESFDWAEYTADE</sequence>